<keyword evidence="3" id="KW-0238">DNA-binding</keyword>
<dbReference type="GO" id="GO:0003677">
    <property type="term" value="F:DNA binding"/>
    <property type="evidence" value="ECO:0007669"/>
    <property type="project" value="UniProtKB-KW"/>
</dbReference>
<dbReference type="AlphaFoldDB" id="A0AAV9BZ82"/>
<keyword evidence="2" id="KW-0805">Transcription regulation</keyword>
<dbReference type="PRINTS" id="PR00404">
    <property type="entry name" value="MADSDOMAIN"/>
</dbReference>
<evidence type="ECO:0000256" key="6">
    <source>
        <dbReference type="SAM" id="MobiDB-lite"/>
    </source>
</evidence>
<dbReference type="Gene3D" id="3.40.1810.10">
    <property type="entry name" value="Transcription factor, MADS-box"/>
    <property type="match status" value="1"/>
</dbReference>
<evidence type="ECO:0000256" key="3">
    <source>
        <dbReference type="ARBA" id="ARBA00023125"/>
    </source>
</evidence>
<feature type="compositionally biased region" description="Basic and acidic residues" evidence="6">
    <location>
        <begin position="174"/>
        <end position="196"/>
    </location>
</feature>
<evidence type="ECO:0000256" key="1">
    <source>
        <dbReference type="ARBA" id="ARBA00004123"/>
    </source>
</evidence>
<dbReference type="SUPFAM" id="SSF55455">
    <property type="entry name" value="SRF-like"/>
    <property type="match status" value="1"/>
</dbReference>
<evidence type="ECO:0000256" key="4">
    <source>
        <dbReference type="ARBA" id="ARBA00023163"/>
    </source>
</evidence>
<keyword evidence="5" id="KW-0539">Nucleus</keyword>
<dbReference type="SMART" id="SM00432">
    <property type="entry name" value="MADS"/>
    <property type="match status" value="1"/>
</dbReference>
<evidence type="ECO:0000256" key="2">
    <source>
        <dbReference type="ARBA" id="ARBA00023015"/>
    </source>
</evidence>
<evidence type="ECO:0000313" key="8">
    <source>
        <dbReference type="EMBL" id="KAK1281258.1"/>
    </source>
</evidence>
<evidence type="ECO:0000313" key="9">
    <source>
        <dbReference type="Proteomes" id="UP001179952"/>
    </source>
</evidence>
<feature type="domain" description="MADS-box" evidence="7">
    <location>
        <begin position="1"/>
        <end position="50"/>
    </location>
</feature>
<feature type="compositionally biased region" description="Low complexity" evidence="6">
    <location>
        <begin position="204"/>
        <end position="213"/>
    </location>
</feature>
<dbReference type="EMBL" id="JAUJYN010000001">
    <property type="protein sequence ID" value="KAK1281258.1"/>
    <property type="molecule type" value="Genomic_DNA"/>
</dbReference>
<keyword evidence="4" id="KW-0804">Transcription</keyword>
<name>A0AAV9BZ82_ACOGR</name>
<keyword evidence="9" id="KW-1185">Reference proteome</keyword>
<dbReference type="GO" id="GO:0046983">
    <property type="term" value="F:protein dimerization activity"/>
    <property type="evidence" value="ECO:0007669"/>
    <property type="project" value="InterPro"/>
</dbReference>
<feature type="region of interest" description="Disordered" evidence="6">
    <location>
        <begin position="160"/>
        <end position="229"/>
    </location>
</feature>
<dbReference type="InterPro" id="IPR002100">
    <property type="entry name" value="TF_MADSbox"/>
</dbReference>
<dbReference type="Pfam" id="PF00319">
    <property type="entry name" value="SRF-TF"/>
    <property type="match status" value="1"/>
</dbReference>
<dbReference type="GO" id="GO:0005634">
    <property type="term" value="C:nucleus"/>
    <property type="evidence" value="ECO:0007669"/>
    <property type="project" value="UniProtKB-SubCell"/>
</dbReference>
<gene>
    <name evidence="8" type="ORF">QJS04_geneDACA022947</name>
</gene>
<evidence type="ECO:0000256" key="5">
    <source>
        <dbReference type="ARBA" id="ARBA00023242"/>
    </source>
</evidence>
<reference evidence="8" key="1">
    <citation type="journal article" date="2023" name="Nat. Commun.">
        <title>Diploid and tetraploid genomes of Acorus and the evolution of monocots.</title>
        <authorList>
            <person name="Ma L."/>
            <person name="Liu K.W."/>
            <person name="Li Z."/>
            <person name="Hsiao Y.Y."/>
            <person name="Qi Y."/>
            <person name="Fu T."/>
            <person name="Tang G.D."/>
            <person name="Zhang D."/>
            <person name="Sun W.H."/>
            <person name="Liu D.K."/>
            <person name="Li Y."/>
            <person name="Chen G.Z."/>
            <person name="Liu X.D."/>
            <person name="Liao X.Y."/>
            <person name="Jiang Y.T."/>
            <person name="Yu X."/>
            <person name="Hao Y."/>
            <person name="Huang J."/>
            <person name="Zhao X.W."/>
            <person name="Ke S."/>
            <person name="Chen Y.Y."/>
            <person name="Wu W.L."/>
            <person name="Hsu J.L."/>
            <person name="Lin Y.F."/>
            <person name="Huang M.D."/>
            <person name="Li C.Y."/>
            <person name="Huang L."/>
            <person name="Wang Z.W."/>
            <person name="Zhao X."/>
            <person name="Zhong W.Y."/>
            <person name="Peng D.H."/>
            <person name="Ahmad S."/>
            <person name="Lan S."/>
            <person name="Zhang J.S."/>
            <person name="Tsai W.C."/>
            <person name="Van de Peer Y."/>
            <person name="Liu Z.J."/>
        </authorList>
    </citation>
    <scope>NUCLEOTIDE SEQUENCE</scope>
    <source>
        <strain evidence="8">SCP</strain>
    </source>
</reference>
<organism evidence="8 9">
    <name type="scientific">Acorus gramineus</name>
    <name type="common">Dwarf sweet flag</name>
    <dbReference type="NCBI Taxonomy" id="55184"/>
    <lineage>
        <taxon>Eukaryota</taxon>
        <taxon>Viridiplantae</taxon>
        <taxon>Streptophyta</taxon>
        <taxon>Embryophyta</taxon>
        <taxon>Tracheophyta</taxon>
        <taxon>Spermatophyta</taxon>
        <taxon>Magnoliopsida</taxon>
        <taxon>Liliopsida</taxon>
        <taxon>Acoraceae</taxon>
        <taxon>Acorus</taxon>
    </lineage>
</organism>
<dbReference type="PROSITE" id="PS50066">
    <property type="entry name" value="MADS_BOX_2"/>
    <property type="match status" value="1"/>
</dbReference>
<evidence type="ECO:0000259" key="7">
    <source>
        <dbReference type="PROSITE" id="PS50066"/>
    </source>
</evidence>
<protein>
    <submittedName>
        <fullName evidence="8">Agamous-like MADS-box protein AGL80</fullName>
    </submittedName>
</protein>
<dbReference type="Proteomes" id="UP001179952">
    <property type="component" value="Unassembled WGS sequence"/>
</dbReference>
<dbReference type="InterPro" id="IPR036879">
    <property type="entry name" value="TF_MADSbox_sf"/>
</dbReference>
<comment type="caution">
    <text evidence="8">The sequence shown here is derived from an EMBL/GenBank/DDBJ whole genome shotgun (WGS) entry which is preliminary data.</text>
</comment>
<reference evidence="8" key="2">
    <citation type="submission" date="2023-06" db="EMBL/GenBank/DDBJ databases">
        <authorList>
            <person name="Ma L."/>
            <person name="Liu K.-W."/>
            <person name="Li Z."/>
            <person name="Hsiao Y.-Y."/>
            <person name="Qi Y."/>
            <person name="Fu T."/>
            <person name="Tang G."/>
            <person name="Zhang D."/>
            <person name="Sun W.-H."/>
            <person name="Liu D.-K."/>
            <person name="Li Y."/>
            <person name="Chen G.-Z."/>
            <person name="Liu X.-D."/>
            <person name="Liao X.-Y."/>
            <person name="Jiang Y.-T."/>
            <person name="Yu X."/>
            <person name="Hao Y."/>
            <person name="Huang J."/>
            <person name="Zhao X.-W."/>
            <person name="Ke S."/>
            <person name="Chen Y.-Y."/>
            <person name="Wu W.-L."/>
            <person name="Hsu J.-L."/>
            <person name="Lin Y.-F."/>
            <person name="Huang M.-D."/>
            <person name="Li C.-Y."/>
            <person name="Huang L."/>
            <person name="Wang Z.-W."/>
            <person name="Zhao X."/>
            <person name="Zhong W.-Y."/>
            <person name="Peng D.-H."/>
            <person name="Ahmad S."/>
            <person name="Lan S."/>
            <person name="Zhang J.-S."/>
            <person name="Tsai W.-C."/>
            <person name="Van De Peer Y."/>
            <person name="Liu Z.-J."/>
        </authorList>
    </citation>
    <scope>NUCLEOTIDE SEQUENCE</scope>
    <source>
        <strain evidence="8">SCP</strain>
        <tissue evidence="8">Leaves</tissue>
    </source>
</reference>
<proteinExistence type="predicted"/>
<accession>A0AAV9BZ82</accession>
<sequence>MSRKKVNISWIANDGAQRVTLTKRRKGLVNKMREITTLCRVMGSKVIYDSEKEDPMEAWLDKIEAQSVFHDHMELPESQRNRKSLDMKALFHHRLTKYMYQLNRIEKVNRAKQLDIFALKILQGEGLRGLFENDINHVFAMVENRTQILGDTADVMRQRNQMHQQQPLPMPQKEASEAREKVKGGDEGRFLDFRGDDDGDDNDGGNNMDSNMNPTGSNMNQSEEPDFHA</sequence>
<comment type="subcellular location">
    <subcellularLocation>
        <location evidence="1">Nucleus</location>
    </subcellularLocation>
</comment>